<organism evidence="4 5">
    <name type="scientific">Spongiactinospora gelatinilytica</name>
    <dbReference type="NCBI Taxonomy" id="2666298"/>
    <lineage>
        <taxon>Bacteria</taxon>
        <taxon>Bacillati</taxon>
        <taxon>Actinomycetota</taxon>
        <taxon>Actinomycetes</taxon>
        <taxon>Streptosporangiales</taxon>
        <taxon>Streptosporangiaceae</taxon>
        <taxon>Spongiactinospora</taxon>
    </lineage>
</organism>
<dbReference type="InterPro" id="IPR009057">
    <property type="entry name" value="Homeodomain-like_sf"/>
</dbReference>
<dbReference type="GO" id="GO:0003700">
    <property type="term" value="F:DNA-binding transcription factor activity"/>
    <property type="evidence" value="ECO:0007669"/>
    <property type="project" value="TreeGrafter"/>
</dbReference>
<dbReference type="PANTHER" id="PTHR30055:SF219">
    <property type="entry name" value="TRANSCRIPTIONAL REGULATORY PROTEIN"/>
    <property type="match status" value="1"/>
</dbReference>
<name>A0A2W2I7X7_9ACTN</name>
<gene>
    <name evidence="4" type="ORF">C1I98_14390</name>
</gene>
<dbReference type="GO" id="GO:0000976">
    <property type="term" value="F:transcription cis-regulatory region binding"/>
    <property type="evidence" value="ECO:0007669"/>
    <property type="project" value="TreeGrafter"/>
</dbReference>
<dbReference type="PRINTS" id="PR00455">
    <property type="entry name" value="HTHTETR"/>
</dbReference>
<dbReference type="Gene3D" id="1.10.357.10">
    <property type="entry name" value="Tetracycline Repressor, domain 2"/>
    <property type="match status" value="1"/>
</dbReference>
<dbReference type="Pfam" id="PF00440">
    <property type="entry name" value="TetR_N"/>
    <property type="match status" value="1"/>
</dbReference>
<evidence type="ECO:0000313" key="4">
    <source>
        <dbReference type="EMBL" id="PZG46574.1"/>
    </source>
</evidence>
<accession>A0A2W2I7X7</accession>
<dbReference type="AlphaFoldDB" id="A0A2W2I7X7"/>
<dbReference type="InterPro" id="IPR023772">
    <property type="entry name" value="DNA-bd_HTH_TetR-type_CS"/>
</dbReference>
<evidence type="ECO:0000256" key="2">
    <source>
        <dbReference type="PROSITE-ProRule" id="PRU00335"/>
    </source>
</evidence>
<dbReference type="PROSITE" id="PS01081">
    <property type="entry name" value="HTH_TETR_1"/>
    <property type="match status" value="1"/>
</dbReference>
<protein>
    <submittedName>
        <fullName evidence="4">TetR/AcrR family transcriptional regulator</fullName>
    </submittedName>
</protein>
<sequence length="224" mass="24246">MADPIGDPALSDLTARARIRDAALRLFADRGIDKATIRDIAREAGVSLGLVRHHFGSKEGLRDACDAYALEQLLRVKKEALWEGRQADPGFLPSVHPTVLLLQRYFSHSMLDGSAAAAAMFDHMVGLAEEWVRDNVSGVADVRAFAAMLVAMQFGPLVMHEQVSRALGADVLAPDGHLRMSMAALEIHATPLLPEDYAAEARAGYDRLAAQRRSAARADPEVPA</sequence>
<dbReference type="SUPFAM" id="SSF46689">
    <property type="entry name" value="Homeodomain-like"/>
    <property type="match status" value="1"/>
</dbReference>
<keyword evidence="5" id="KW-1185">Reference proteome</keyword>
<evidence type="ECO:0000259" key="3">
    <source>
        <dbReference type="PROSITE" id="PS50977"/>
    </source>
</evidence>
<keyword evidence="1 2" id="KW-0238">DNA-binding</keyword>
<feature type="DNA-binding region" description="H-T-H motif" evidence="2">
    <location>
        <begin position="36"/>
        <end position="55"/>
    </location>
</feature>
<comment type="caution">
    <text evidence="4">The sequence shown here is derived from an EMBL/GenBank/DDBJ whole genome shotgun (WGS) entry which is preliminary data.</text>
</comment>
<dbReference type="InterPro" id="IPR050109">
    <property type="entry name" value="HTH-type_TetR-like_transc_reg"/>
</dbReference>
<feature type="domain" description="HTH tetR-type" evidence="3">
    <location>
        <begin position="13"/>
        <end position="73"/>
    </location>
</feature>
<dbReference type="Proteomes" id="UP000248544">
    <property type="component" value="Unassembled WGS sequence"/>
</dbReference>
<reference evidence="4 5" key="1">
    <citation type="submission" date="2018-01" db="EMBL/GenBank/DDBJ databases">
        <title>Draft genome sequence of Sphaerisporangium sp. 7K107.</title>
        <authorList>
            <person name="Sahin N."/>
            <person name="Saygin H."/>
            <person name="Ay H."/>
        </authorList>
    </citation>
    <scope>NUCLEOTIDE SEQUENCE [LARGE SCALE GENOMIC DNA]</scope>
    <source>
        <strain evidence="4 5">7K107</strain>
    </source>
</reference>
<evidence type="ECO:0000256" key="1">
    <source>
        <dbReference type="ARBA" id="ARBA00023125"/>
    </source>
</evidence>
<proteinExistence type="predicted"/>
<dbReference type="EMBL" id="POUA01000095">
    <property type="protein sequence ID" value="PZG46574.1"/>
    <property type="molecule type" value="Genomic_DNA"/>
</dbReference>
<dbReference type="InterPro" id="IPR001647">
    <property type="entry name" value="HTH_TetR"/>
</dbReference>
<evidence type="ECO:0000313" key="5">
    <source>
        <dbReference type="Proteomes" id="UP000248544"/>
    </source>
</evidence>
<dbReference type="PROSITE" id="PS50977">
    <property type="entry name" value="HTH_TETR_2"/>
    <property type="match status" value="1"/>
</dbReference>
<dbReference type="PANTHER" id="PTHR30055">
    <property type="entry name" value="HTH-TYPE TRANSCRIPTIONAL REGULATOR RUTR"/>
    <property type="match status" value="1"/>
</dbReference>